<evidence type="ECO:0000313" key="6">
    <source>
        <dbReference type="EMBL" id="TWU47814.1"/>
    </source>
</evidence>
<dbReference type="PANTHER" id="PTHR22939">
    <property type="entry name" value="SERINE PROTEASE FAMILY S1C HTRA-RELATED"/>
    <property type="match status" value="1"/>
</dbReference>
<feature type="domain" description="PDZ" evidence="5">
    <location>
        <begin position="343"/>
        <end position="400"/>
    </location>
</feature>
<comment type="similarity">
    <text evidence="1">Belongs to the peptidase S1C family.</text>
</comment>
<dbReference type="SUPFAM" id="SSF50494">
    <property type="entry name" value="Trypsin-like serine proteases"/>
    <property type="match status" value="1"/>
</dbReference>
<evidence type="ECO:0000313" key="7">
    <source>
        <dbReference type="Proteomes" id="UP000317977"/>
    </source>
</evidence>
<dbReference type="RefSeq" id="WP_146536274.1">
    <property type="nucleotide sequence ID" value="NZ_SJPX01000005.1"/>
</dbReference>
<dbReference type="Pfam" id="PF13365">
    <property type="entry name" value="Trypsin_2"/>
    <property type="match status" value="1"/>
</dbReference>
<dbReference type="SUPFAM" id="SSF50156">
    <property type="entry name" value="PDZ domain-like"/>
    <property type="match status" value="2"/>
</dbReference>
<dbReference type="InterPro" id="IPR009003">
    <property type="entry name" value="Peptidase_S1_PA"/>
</dbReference>
<evidence type="ECO:0000256" key="3">
    <source>
        <dbReference type="ARBA" id="ARBA00022801"/>
    </source>
</evidence>
<dbReference type="InterPro" id="IPR001940">
    <property type="entry name" value="Peptidase_S1C"/>
</dbReference>
<dbReference type="PANTHER" id="PTHR22939:SF129">
    <property type="entry name" value="SERINE PROTEASE HTRA2, MITOCHONDRIAL"/>
    <property type="match status" value="1"/>
</dbReference>
<dbReference type="Pfam" id="PF13180">
    <property type="entry name" value="PDZ_2"/>
    <property type="match status" value="2"/>
</dbReference>
<dbReference type="EMBL" id="SJPX01000005">
    <property type="protein sequence ID" value="TWU47814.1"/>
    <property type="molecule type" value="Genomic_DNA"/>
</dbReference>
<organism evidence="6 7">
    <name type="scientific">Rubripirellula reticaptiva</name>
    <dbReference type="NCBI Taxonomy" id="2528013"/>
    <lineage>
        <taxon>Bacteria</taxon>
        <taxon>Pseudomonadati</taxon>
        <taxon>Planctomycetota</taxon>
        <taxon>Planctomycetia</taxon>
        <taxon>Pirellulales</taxon>
        <taxon>Pirellulaceae</taxon>
        <taxon>Rubripirellula</taxon>
    </lineage>
</organism>
<dbReference type="EC" id="3.4.21.107" evidence="6"/>
<dbReference type="Gene3D" id="2.40.10.10">
    <property type="entry name" value="Trypsin-like serine proteases"/>
    <property type="match status" value="2"/>
</dbReference>
<reference evidence="6 7" key="1">
    <citation type="submission" date="2019-02" db="EMBL/GenBank/DDBJ databases">
        <title>Deep-cultivation of Planctomycetes and their phenomic and genomic characterization uncovers novel biology.</title>
        <authorList>
            <person name="Wiegand S."/>
            <person name="Jogler M."/>
            <person name="Boedeker C."/>
            <person name="Pinto D."/>
            <person name="Vollmers J."/>
            <person name="Rivas-Marin E."/>
            <person name="Kohn T."/>
            <person name="Peeters S.H."/>
            <person name="Heuer A."/>
            <person name="Rast P."/>
            <person name="Oberbeckmann S."/>
            <person name="Bunk B."/>
            <person name="Jeske O."/>
            <person name="Meyerdierks A."/>
            <person name="Storesund J.E."/>
            <person name="Kallscheuer N."/>
            <person name="Luecker S."/>
            <person name="Lage O.M."/>
            <person name="Pohl T."/>
            <person name="Merkel B.J."/>
            <person name="Hornburger P."/>
            <person name="Mueller R.-W."/>
            <person name="Bruemmer F."/>
            <person name="Labrenz M."/>
            <person name="Spormann A.M."/>
            <person name="Op Den Camp H."/>
            <person name="Overmann J."/>
            <person name="Amann R."/>
            <person name="Jetten M.S.M."/>
            <person name="Mascher T."/>
            <person name="Medema M.H."/>
            <person name="Devos D.P."/>
            <person name="Kaster A.-K."/>
            <person name="Ovreas L."/>
            <person name="Rohde M."/>
            <person name="Galperin M.Y."/>
            <person name="Jogler C."/>
        </authorList>
    </citation>
    <scope>NUCLEOTIDE SEQUENCE [LARGE SCALE GENOMIC DNA]</scope>
    <source>
        <strain evidence="6 7">Poly59</strain>
    </source>
</reference>
<evidence type="ECO:0000256" key="1">
    <source>
        <dbReference type="ARBA" id="ARBA00010541"/>
    </source>
</evidence>
<dbReference type="GO" id="GO:0006508">
    <property type="term" value="P:proteolysis"/>
    <property type="evidence" value="ECO:0007669"/>
    <property type="project" value="UniProtKB-KW"/>
</dbReference>
<keyword evidence="7" id="KW-1185">Reference proteome</keyword>
<dbReference type="InterPro" id="IPR001478">
    <property type="entry name" value="PDZ"/>
</dbReference>
<sequence precursor="true">MSVCKTIIALMLTIAFATQALADDLDQQRAAHQHALAQAVRAAAEHVLPSVVMIEIIGTSQGSQGEVEQDAPTSGVIVAVEPENASGNNENESRKAYVIAASLVVAKPAASILVVMGDGTRNSAKVVAKDDHRDLVLLEFKTDQAISAVSLTSDARRQVGQTTIAIGRYGSNAAPIVSTGILSGEGRLDGIALQTDARVSASHYGAPLIDLYGNVLGILIPAVAEGGAETSTDWYDSGVAFAIPADVIAKKLDRLKAGKDIKKGLLGIVGKSKDLNDANTEIAAVRSRSPAEEAGIKAGDQVLAVDGVPVKRHQEIRQVLGSFDAGEVVNVKIERDGTPLDIDVTLAETIPPLQPQRIGLVVSDENEQAVVSEIIPESPASESLKTGDVVLKINETEVDGADALRRQLIAAQPDKELLISYRRGEEEQQAKITPETIAGKFTNQVPKSWRRDKAEPWTTTEIKLPESPNIAFYVAPNAKDNVASDEAWQDLGLLVLLLGPGEGTPESTAEKWKKAAEECGVVVCVIAPEDATKWQPKELEVTANFAAAIIKKANINATAVAVASAGSIDDADATAADTMALAAAISQSKTFFGVAVSPDAKPPAVRLRENEPAASLQLMIPVESATDLPDWSKAIEAAGYPVIVGGKLDQNGLLNWVRLLQAI</sequence>
<dbReference type="OrthoDB" id="248175at2"/>
<evidence type="ECO:0000256" key="4">
    <source>
        <dbReference type="SAM" id="SignalP"/>
    </source>
</evidence>
<keyword evidence="3 6" id="KW-0378">Hydrolase</keyword>
<dbReference type="SMART" id="SM00228">
    <property type="entry name" value="PDZ"/>
    <property type="match status" value="2"/>
</dbReference>
<dbReference type="Proteomes" id="UP000317977">
    <property type="component" value="Unassembled WGS sequence"/>
</dbReference>
<dbReference type="InterPro" id="IPR036034">
    <property type="entry name" value="PDZ_sf"/>
</dbReference>
<proteinExistence type="inferred from homology"/>
<dbReference type="GO" id="GO:0004252">
    <property type="term" value="F:serine-type endopeptidase activity"/>
    <property type="evidence" value="ECO:0007669"/>
    <property type="project" value="InterPro"/>
</dbReference>
<evidence type="ECO:0000259" key="5">
    <source>
        <dbReference type="PROSITE" id="PS50106"/>
    </source>
</evidence>
<dbReference type="PROSITE" id="PS50106">
    <property type="entry name" value="PDZ"/>
    <property type="match status" value="2"/>
</dbReference>
<comment type="caution">
    <text evidence="6">The sequence shown here is derived from an EMBL/GenBank/DDBJ whole genome shotgun (WGS) entry which is preliminary data.</text>
</comment>
<dbReference type="InterPro" id="IPR043504">
    <property type="entry name" value="Peptidase_S1_PA_chymotrypsin"/>
</dbReference>
<name>A0A5C6EH58_9BACT</name>
<keyword evidence="2 6" id="KW-0645">Protease</keyword>
<dbReference type="PRINTS" id="PR00834">
    <property type="entry name" value="PROTEASES2C"/>
</dbReference>
<gene>
    <name evidence="6" type="primary">degQ</name>
    <name evidence="6" type="ORF">Poly59_46560</name>
</gene>
<accession>A0A5C6EH58</accession>
<feature type="chain" id="PRO_5022825628" evidence="4">
    <location>
        <begin position="23"/>
        <end position="663"/>
    </location>
</feature>
<protein>
    <submittedName>
        <fullName evidence="6">Periplasmic pH-dependent serine endoprotease DegQ</fullName>
        <ecNumber evidence="6">3.4.21.107</ecNumber>
    </submittedName>
</protein>
<feature type="domain" description="PDZ" evidence="5">
    <location>
        <begin position="249"/>
        <end position="337"/>
    </location>
</feature>
<keyword evidence="4" id="KW-0732">Signal</keyword>
<feature type="signal peptide" evidence="4">
    <location>
        <begin position="1"/>
        <end position="22"/>
    </location>
</feature>
<dbReference type="Gene3D" id="2.30.42.10">
    <property type="match status" value="2"/>
</dbReference>
<evidence type="ECO:0000256" key="2">
    <source>
        <dbReference type="ARBA" id="ARBA00022670"/>
    </source>
</evidence>
<dbReference type="AlphaFoldDB" id="A0A5C6EH58"/>